<protein>
    <recommendedName>
        <fullName evidence="1">Integration host factor-like helix-two turn-helix domain-containing protein</fullName>
    </recommendedName>
</protein>
<dbReference type="EMBL" id="FN563149">
    <property type="protein sequence ID" value="CBH50547.1"/>
    <property type="molecule type" value="Genomic_DNA"/>
</dbReference>
<name>A0A3S5YDB3_RHOH1</name>
<evidence type="ECO:0000259" key="1">
    <source>
        <dbReference type="Pfam" id="PF22525"/>
    </source>
</evidence>
<dbReference type="NCBIfam" id="NF041260">
    <property type="entry name" value="actino_IHF"/>
    <property type="match status" value="1"/>
</dbReference>
<dbReference type="KEGG" id="req:REQ_45950"/>
<dbReference type="InterPro" id="IPR055201">
    <property type="entry name" value="IHF-like_H2TH"/>
</dbReference>
<dbReference type="Proteomes" id="UP001154400">
    <property type="component" value="Chromosome"/>
</dbReference>
<dbReference type="RefSeq" id="WP_005516808.1">
    <property type="nucleotide sequence ID" value="NC_014659.1"/>
</dbReference>
<evidence type="ECO:0000313" key="3">
    <source>
        <dbReference type="Proteomes" id="UP000006892"/>
    </source>
</evidence>
<organism evidence="2">
    <name type="scientific">Rhodococcus hoagii (strain 103S)</name>
    <name type="common">Rhodococcus equi</name>
    <dbReference type="NCBI Taxonomy" id="685727"/>
    <lineage>
        <taxon>Bacteria</taxon>
        <taxon>Bacillati</taxon>
        <taxon>Actinomycetota</taxon>
        <taxon>Actinomycetes</taxon>
        <taxon>Mycobacteriales</taxon>
        <taxon>Nocardiaceae</taxon>
        <taxon>Prescottella</taxon>
    </lineage>
</organism>
<dbReference type="InterPro" id="IPR047806">
    <property type="entry name" value="IHF_actinobact"/>
</dbReference>
<reference evidence="2" key="1">
    <citation type="journal article" date="2010" name="PLoS Genet.">
        <title>The genome of a pathogenic rhodococcus: cooptive virulence underpinned by key gene acquisitions.</title>
        <authorList>
            <person name="Letek M."/>
            <person name="Gonzalez P."/>
            <person name="Macarthur I."/>
            <person name="Rodriguez H."/>
            <person name="Freeman T.C."/>
            <person name="Valero-Rello A."/>
            <person name="Blanco M."/>
            <person name="Buckley T."/>
            <person name="Cherevach I."/>
            <person name="Fahey R."/>
            <person name="Hapeshi A."/>
            <person name="Holdstock J."/>
            <person name="Leadon D."/>
            <person name="Navas J."/>
            <person name="Ocampo A."/>
            <person name="Quail M.A."/>
            <person name="Sanders M."/>
            <person name="Scortti M.M."/>
            <person name="Prescott J.F."/>
            <person name="Fogarty U."/>
            <person name="Meijer W.G."/>
            <person name="Parkhill J."/>
            <person name="Bentley S.D."/>
            <person name="Vazquez-Boland J.A."/>
        </authorList>
    </citation>
    <scope>NUCLEOTIDE SEQUENCE [LARGE SCALE GENOMIC DNA]</scope>
    <source>
        <strain evidence="2 3">103S</strain>
    </source>
</reference>
<dbReference type="Gene3D" id="1.10.8.50">
    <property type="match status" value="1"/>
</dbReference>
<dbReference type="AlphaFoldDB" id="A0A3S5YDB3"/>
<evidence type="ECO:0000313" key="2">
    <source>
        <dbReference type="EMBL" id="CBH50547.1"/>
    </source>
</evidence>
<dbReference type="GeneID" id="57580210"/>
<gene>
    <name evidence="2" type="ordered locus">REQ_45950</name>
</gene>
<dbReference type="Pfam" id="PF22525">
    <property type="entry name" value="H2TH_5"/>
    <property type="match status" value="1"/>
</dbReference>
<sequence length="104" mass="11139">MALPTLTPEQRAAALEKAAASRKARSELREGLKSGKLTLVEVLDKADTDELVGKTKVLYLLESLPKVGKIKARDIAESVGIAETRRVSGLGARQRADLIAKLSS</sequence>
<proteinExistence type="predicted"/>
<accession>A0A3S5YDB3</accession>
<feature type="domain" description="Integration host factor-like helix-two turn-helix" evidence="1">
    <location>
        <begin position="32"/>
        <end position="101"/>
    </location>
</feature>